<accession>A0ABQ0CCG6</accession>
<dbReference type="GO" id="GO:0008168">
    <property type="term" value="F:methyltransferase activity"/>
    <property type="evidence" value="ECO:0007669"/>
    <property type="project" value="UniProtKB-KW"/>
</dbReference>
<comment type="similarity">
    <text evidence="6">Belongs to the methyltransferase superfamily. RNA methyltransferase RsmG family.</text>
</comment>
<keyword evidence="8" id="KW-1185">Reference proteome</keyword>
<keyword evidence="4 6" id="KW-0808">Transferase</keyword>
<comment type="catalytic activity">
    <reaction evidence="6">
        <text>guanosine(527) in 16S rRNA + S-adenosyl-L-methionine = N(7)-methylguanosine(527) in 16S rRNA + S-adenosyl-L-homocysteine</text>
        <dbReference type="Rhea" id="RHEA:42732"/>
        <dbReference type="Rhea" id="RHEA-COMP:10209"/>
        <dbReference type="Rhea" id="RHEA-COMP:10210"/>
        <dbReference type="ChEBI" id="CHEBI:57856"/>
        <dbReference type="ChEBI" id="CHEBI:59789"/>
        <dbReference type="ChEBI" id="CHEBI:74269"/>
        <dbReference type="ChEBI" id="CHEBI:74480"/>
        <dbReference type="EC" id="2.1.1.170"/>
    </reaction>
</comment>
<dbReference type="RefSeq" id="WP_420906298.1">
    <property type="nucleotide sequence ID" value="NZ_BAAFGK010000005.1"/>
</dbReference>
<comment type="subcellular location">
    <subcellularLocation>
        <location evidence="6">Cytoplasm</location>
    </subcellularLocation>
</comment>
<dbReference type="PANTHER" id="PTHR31760:SF0">
    <property type="entry name" value="S-ADENOSYL-L-METHIONINE-DEPENDENT METHYLTRANSFERASES SUPERFAMILY PROTEIN"/>
    <property type="match status" value="1"/>
</dbReference>
<evidence type="ECO:0000256" key="6">
    <source>
        <dbReference type="HAMAP-Rule" id="MF_00074"/>
    </source>
</evidence>
<evidence type="ECO:0000256" key="2">
    <source>
        <dbReference type="ARBA" id="ARBA00022552"/>
    </source>
</evidence>
<evidence type="ECO:0000256" key="4">
    <source>
        <dbReference type="ARBA" id="ARBA00022679"/>
    </source>
</evidence>
<dbReference type="Gene3D" id="3.40.50.150">
    <property type="entry name" value="Vaccinia Virus protein VP39"/>
    <property type="match status" value="1"/>
</dbReference>
<organism evidence="7 8">
    <name type="scientific">Candidatus Magnetaquiglobus chichijimensis</name>
    <dbReference type="NCBI Taxonomy" id="3141448"/>
    <lineage>
        <taxon>Bacteria</taxon>
        <taxon>Pseudomonadati</taxon>
        <taxon>Pseudomonadota</taxon>
        <taxon>Magnetococcia</taxon>
        <taxon>Magnetococcales</taxon>
        <taxon>Candidatus Magnetaquicoccaceae</taxon>
        <taxon>Candidatus Magnetaquiglobus</taxon>
    </lineage>
</organism>
<keyword evidence="3 6" id="KW-0489">Methyltransferase</keyword>
<proteinExistence type="inferred from homology"/>
<dbReference type="SUPFAM" id="SSF53335">
    <property type="entry name" value="S-adenosyl-L-methionine-dependent methyltransferases"/>
    <property type="match status" value="1"/>
</dbReference>
<keyword evidence="5 6" id="KW-0949">S-adenosyl-L-methionine</keyword>
<comment type="caution">
    <text evidence="6">Lacks conserved residue(s) required for the propagation of feature annotation.</text>
</comment>
<dbReference type="NCBIfam" id="TIGR00138">
    <property type="entry name" value="rsmG_gidB"/>
    <property type="match status" value="1"/>
</dbReference>
<keyword evidence="1 6" id="KW-0963">Cytoplasm</keyword>
<feature type="binding site" evidence="6">
    <location>
        <position position="88"/>
    </location>
    <ligand>
        <name>S-adenosyl-L-methionine</name>
        <dbReference type="ChEBI" id="CHEBI:59789"/>
    </ligand>
</feature>
<dbReference type="GO" id="GO:0032259">
    <property type="term" value="P:methylation"/>
    <property type="evidence" value="ECO:0007669"/>
    <property type="project" value="UniProtKB-KW"/>
</dbReference>
<dbReference type="HAMAP" id="MF_00074">
    <property type="entry name" value="16SrRNA_methyltr_G"/>
    <property type="match status" value="1"/>
</dbReference>
<evidence type="ECO:0000256" key="3">
    <source>
        <dbReference type="ARBA" id="ARBA00022603"/>
    </source>
</evidence>
<keyword evidence="2 6" id="KW-0698">rRNA processing</keyword>
<evidence type="ECO:0000256" key="5">
    <source>
        <dbReference type="ARBA" id="ARBA00022691"/>
    </source>
</evidence>
<dbReference type="InterPro" id="IPR029063">
    <property type="entry name" value="SAM-dependent_MTases_sf"/>
</dbReference>
<reference evidence="7 8" key="1">
    <citation type="submission" date="2024-05" db="EMBL/GenBank/DDBJ databases">
        <authorList>
            <consortium name="Candidatus Magnetaquicoccaceae bacterium FCR-1 genome sequencing consortium"/>
            <person name="Shimoshige H."/>
            <person name="Shimamura S."/>
            <person name="Taoka A."/>
            <person name="Kobayashi H."/>
            <person name="Maekawa T."/>
        </authorList>
    </citation>
    <scope>NUCLEOTIDE SEQUENCE [LARGE SCALE GENOMIC DNA]</scope>
    <source>
        <strain evidence="7 8">FCR-1</strain>
    </source>
</reference>
<protein>
    <recommendedName>
        <fullName evidence="6">Ribosomal RNA small subunit methyltransferase G</fullName>
        <ecNumber evidence="6">2.1.1.170</ecNumber>
    </recommendedName>
    <alternativeName>
        <fullName evidence="6">16S rRNA 7-methylguanosine methyltransferase</fullName>
        <shortName evidence="6">16S rRNA m7G methyltransferase</shortName>
    </alternativeName>
</protein>
<dbReference type="EMBL" id="BAAFGK010000005">
    <property type="protein sequence ID" value="GAB0058577.1"/>
    <property type="molecule type" value="Genomic_DNA"/>
</dbReference>
<dbReference type="Pfam" id="PF02527">
    <property type="entry name" value="GidB"/>
    <property type="match status" value="1"/>
</dbReference>
<comment type="function">
    <text evidence="6">Specifically methylates the N7 position of guanine in position 527 of 16S rRNA.</text>
</comment>
<evidence type="ECO:0000256" key="1">
    <source>
        <dbReference type="ARBA" id="ARBA00022490"/>
    </source>
</evidence>
<gene>
    <name evidence="6 7" type="primary">rsmG</name>
    <name evidence="7" type="ORF">SIID45300_02928</name>
</gene>
<dbReference type="PANTHER" id="PTHR31760">
    <property type="entry name" value="S-ADENOSYL-L-METHIONINE-DEPENDENT METHYLTRANSFERASES SUPERFAMILY PROTEIN"/>
    <property type="match status" value="1"/>
</dbReference>
<dbReference type="EC" id="2.1.1.170" evidence="6"/>
<sequence>MNTIHNAITYDWQAFFAALRLVFQLNSDSEEKLKQYVEQLLRWNQTYHLIGPAAVRELLTRHLLDSSSLIPFLPETGIIADMGSGAGLPGIVLALLSLPSRQFHLFEANQKKARFLQFIASELAMGDRVVVHKRRVEEAMELHGTFDCTTSRALADLDGLAKLSRLLLKVDGICLAMKGRRVYDELSEFAHGKQSSFFNQPFIHTSPFGGEGVIVQLRKVPRETGVKG</sequence>
<feature type="binding site" evidence="6">
    <location>
        <position position="83"/>
    </location>
    <ligand>
        <name>S-adenosyl-L-methionine</name>
        <dbReference type="ChEBI" id="CHEBI:59789"/>
    </ligand>
</feature>
<comment type="caution">
    <text evidence="7">The sequence shown here is derived from an EMBL/GenBank/DDBJ whole genome shotgun (WGS) entry which is preliminary data.</text>
</comment>
<name>A0ABQ0CCG6_9PROT</name>
<feature type="binding site" evidence="6">
    <location>
        <position position="152"/>
    </location>
    <ligand>
        <name>S-adenosyl-L-methionine</name>
        <dbReference type="ChEBI" id="CHEBI:59789"/>
    </ligand>
</feature>
<dbReference type="Proteomes" id="UP001628193">
    <property type="component" value="Unassembled WGS sequence"/>
</dbReference>
<evidence type="ECO:0000313" key="8">
    <source>
        <dbReference type="Proteomes" id="UP001628193"/>
    </source>
</evidence>
<dbReference type="InterPro" id="IPR003682">
    <property type="entry name" value="rRNA_ssu_MeTfrase_G"/>
</dbReference>
<feature type="binding site" evidence="6">
    <location>
        <begin position="136"/>
        <end position="137"/>
    </location>
    <ligand>
        <name>S-adenosyl-L-methionine</name>
        <dbReference type="ChEBI" id="CHEBI:59789"/>
    </ligand>
</feature>
<reference evidence="7 8" key="2">
    <citation type="submission" date="2024-09" db="EMBL/GenBank/DDBJ databases">
        <title>Draft genome sequence of Candidatus Magnetaquicoccaceae bacterium FCR-1.</title>
        <authorList>
            <person name="Shimoshige H."/>
            <person name="Shimamura S."/>
            <person name="Taoka A."/>
            <person name="Kobayashi H."/>
            <person name="Maekawa T."/>
        </authorList>
    </citation>
    <scope>NUCLEOTIDE SEQUENCE [LARGE SCALE GENOMIC DNA]</scope>
    <source>
        <strain evidence="7 8">FCR-1</strain>
    </source>
</reference>
<evidence type="ECO:0000313" key="7">
    <source>
        <dbReference type="EMBL" id="GAB0058577.1"/>
    </source>
</evidence>